<organism evidence="6">
    <name type="scientific">Candidatus Kentrum sp. FW</name>
    <dbReference type="NCBI Taxonomy" id="2126338"/>
    <lineage>
        <taxon>Bacteria</taxon>
        <taxon>Pseudomonadati</taxon>
        <taxon>Pseudomonadota</taxon>
        <taxon>Gammaproteobacteria</taxon>
        <taxon>Candidatus Kentrum</taxon>
    </lineage>
</organism>
<dbReference type="EMBL" id="CAADEW010000005">
    <property type="protein sequence ID" value="VFJ43719.1"/>
    <property type="molecule type" value="Genomic_DNA"/>
</dbReference>
<sequence length="303" mass="35904">MSLQDGKIIVGSEGIGIYGRRLIDYLLRILYPGITIEWRNSADCHLIVKSHFSGSEPKWTHRILPFVYWSGETYPVKENYNHTKCIHINTTLPHGLYCPFVVFNMRFENRNIYRTYTNKDREHFLAYCCSNRIRQRERMFDLLLERDRSKSCYSLGKCSGRWRFSKKKRCNKKRINGTWESEELIKEYSHYRFVMAMENKIAPGYVTEKIMNAFYAGAIPIYWGDAIVKEFFNTDAFIYVNDFDSFEACADHISNLGDKEIAWMMDQPILKDDRADDRLKIDWDDDVPEYYRNMAEELGKILA</sequence>
<dbReference type="GO" id="GO:0016020">
    <property type="term" value="C:membrane"/>
    <property type="evidence" value="ECO:0007669"/>
    <property type="project" value="InterPro"/>
</dbReference>
<dbReference type="Gene3D" id="3.40.50.11660">
    <property type="entry name" value="Glycosyl transferase family 10, C-terminal domain"/>
    <property type="match status" value="1"/>
</dbReference>
<evidence type="ECO:0000313" key="6">
    <source>
        <dbReference type="EMBL" id="VFJ60802.1"/>
    </source>
</evidence>
<proteinExistence type="inferred from homology"/>
<dbReference type="AlphaFoldDB" id="A0A450T2U8"/>
<evidence type="ECO:0000256" key="2">
    <source>
        <dbReference type="ARBA" id="ARBA00022676"/>
    </source>
</evidence>
<name>A0A450T2U8_9GAMM</name>
<accession>A0A450T2U8</accession>
<dbReference type="PANTHER" id="PTHR11929">
    <property type="entry name" value="ALPHA- 1,3 -FUCOSYLTRANSFERASE"/>
    <property type="match status" value="1"/>
</dbReference>
<keyword evidence="2 6" id="KW-0328">Glycosyltransferase</keyword>
<evidence type="ECO:0000256" key="1">
    <source>
        <dbReference type="ARBA" id="ARBA00008919"/>
    </source>
</evidence>
<feature type="domain" description="Fucosyltransferase C-terminal" evidence="4">
    <location>
        <begin position="170"/>
        <end position="261"/>
    </location>
</feature>
<dbReference type="EMBL" id="CAADFD010000060">
    <property type="protein sequence ID" value="VFJ60802.1"/>
    <property type="molecule type" value="Genomic_DNA"/>
</dbReference>
<evidence type="ECO:0000259" key="4">
    <source>
        <dbReference type="Pfam" id="PF00852"/>
    </source>
</evidence>
<dbReference type="InterPro" id="IPR038577">
    <property type="entry name" value="GT10-like_C_sf"/>
</dbReference>
<protein>
    <submittedName>
        <fullName evidence="6">Glycosyltransferase family 10 (Fucosyltransferase) C-term</fullName>
    </submittedName>
</protein>
<dbReference type="GO" id="GO:0046920">
    <property type="term" value="F:alpha-(1-&gt;3)-fucosyltransferase activity"/>
    <property type="evidence" value="ECO:0007669"/>
    <property type="project" value="TreeGrafter"/>
</dbReference>
<dbReference type="Pfam" id="PF00852">
    <property type="entry name" value="Glyco_transf_10"/>
    <property type="match status" value="1"/>
</dbReference>
<reference evidence="6" key="1">
    <citation type="submission" date="2019-02" db="EMBL/GenBank/DDBJ databases">
        <authorList>
            <person name="Gruber-Vodicka R. H."/>
            <person name="Seah K. B. B."/>
        </authorList>
    </citation>
    <scope>NUCLEOTIDE SEQUENCE</scope>
    <source>
        <strain evidence="6">BECK_BZ106</strain>
        <strain evidence="5">BECK_BZ15</strain>
    </source>
</reference>
<dbReference type="PANTHER" id="PTHR11929:SF194">
    <property type="entry name" value="ALPHA-(1,3)-FUCOSYLTRANSFERASE 10"/>
    <property type="match status" value="1"/>
</dbReference>
<dbReference type="InterPro" id="IPR055270">
    <property type="entry name" value="Glyco_tran_10_C"/>
</dbReference>
<dbReference type="InterPro" id="IPR001503">
    <property type="entry name" value="Glyco_trans_10"/>
</dbReference>
<comment type="similarity">
    <text evidence="1">Belongs to the glycosyltransferase 10 family.</text>
</comment>
<evidence type="ECO:0000256" key="3">
    <source>
        <dbReference type="ARBA" id="ARBA00022679"/>
    </source>
</evidence>
<keyword evidence="3 6" id="KW-0808">Transferase</keyword>
<dbReference type="SUPFAM" id="SSF53756">
    <property type="entry name" value="UDP-Glycosyltransferase/glycogen phosphorylase"/>
    <property type="match status" value="1"/>
</dbReference>
<evidence type="ECO:0000313" key="5">
    <source>
        <dbReference type="EMBL" id="VFJ43719.1"/>
    </source>
</evidence>
<gene>
    <name evidence="5" type="ORF">BECKFW1821A_GA0114235_10051</name>
    <name evidence="6" type="ORF">BECKFW1821B_GA0114236_10601</name>
</gene>